<dbReference type="Proteomes" id="UP000054408">
    <property type="component" value="Unassembled WGS sequence"/>
</dbReference>
<organism evidence="2 3">
    <name type="scientific">Thecamonas trahens ATCC 50062</name>
    <dbReference type="NCBI Taxonomy" id="461836"/>
    <lineage>
        <taxon>Eukaryota</taxon>
        <taxon>Apusozoa</taxon>
        <taxon>Apusomonadida</taxon>
        <taxon>Apusomonadidae</taxon>
        <taxon>Thecamonas</taxon>
    </lineage>
</organism>
<name>A0A0L0DBL6_THETB</name>
<dbReference type="EMBL" id="GL349457">
    <property type="protein sequence ID" value="KNC49734.1"/>
    <property type="molecule type" value="Genomic_DNA"/>
</dbReference>
<gene>
    <name evidence="2" type="ORF">AMSG_06004</name>
</gene>
<reference evidence="2 3" key="1">
    <citation type="submission" date="2010-05" db="EMBL/GenBank/DDBJ databases">
        <title>The Genome Sequence of Thecamonas trahens ATCC 50062.</title>
        <authorList>
            <consortium name="The Broad Institute Genome Sequencing Platform"/>
            <person name="Russ C."/>
            <person name="Cuomo C."/>
            <person name="Shea T."/>
            <person name="Young S.K."/>
            <person name="Zeng Q."/>
            <person name="Koehrsen M."/>
            <person name="Haas B."/>
            <person name="Borodovsky M."/>
            <person name="Guigo R."/>
            <person name="Alvarado L."/>
            <person name="Berlin A."/>
            <person name="Bochicchio J."/>
            <person name="Borenstein D."/>
            <person name="Chapman S."/>
            <person name="Chen Z."/>
            <person name="Freedman E."/>
            <person name="Gellesch M."/>
            <person name="Goldberg J."/>
            <person name="Griggs A."/>
            <person name="Gujja S."/>
            <person name="Heilman E."/>
            <person name="Heiman D."/>
            <person name="Hepburn T."/>
            <person name="Howarth C."/>
            <person name="Jen D."/>
            <person name="Larson L."/>
            <person name="Mehta T."/>
            <person name="Park D."/>
            <person name="Pearson M."/>
            <person name="Roberts A."/>
            <person name="Saif S."/>
            <person name="Shenoy N."/>
            <person name="Sisk P."/>
            <person name="Stolte C."/>
            <person name="Sykes S."/>
            <person name="Thomson T."/>
            <person name="Walk T."/>
            <person name="White J."/>
            <person name="Yandava C."/>
            <person name="Burger G."/>
            <person name="Gray M.W."/>
            <person name="Holland P.W.H."/>
            <person name="King N."/>
            <person name="Lang F.B.F."/>
            <person name="Roger A.J."/>
            <person name="Ruiz-Trillo I."/>
            <person name="Lander E."/>
            <person name="Nusbaum C."/>
        </authorList>
    </citation>
    <scope>NUCLEOTIDE SEQUENCE [LARGE SCALE GENOMIC DNA]</scope>
    <source>
        <strain evidence="2 3">ATCC 50062</strain>
    </source>
</reference>
<protein>
    <submittedName>
        <fullName evidence="2">Uncharacterized protein</fullName>
    </submittedName>
</protein>
<sequence>MASASACSQLAALGDSISHLGVATQPPLAKAGSGSSSGDDSSGTPGTPTRPLGPVSIEDQLDALLTRQPSLLGFGGSADDSATRSALGPAAALGSAAGPPPAGTSSSGPLYLPASPLGDQAKIDRAISSVVSSSLAKLDKPSKLSAVIHGIGHLPNFAIASMGASSSANPRIQLPVPMHLEHPPGRASPSSSSSRSKSLSKRKSSYSMSLAPPAKRHQPLPP</sequence>
<dbReference type="RefSeq" id="XP_013757521.1">
    <property type="nucleotide sequence ID" value="XM_013902067.1"/>
</dbReference>
<feature type="region of interest" description="Disordered" evidence="1">
    <location>
        <begin position="24"/>
        <end position="55"/>
    </location>
</feature>
<accession>A0A0L0DBL6</accession>
<dbReference type="AlphaFoldDB" id="A0A0L0DBL6"/>
<evidence type="ECO:0000313" key="3">
    <source>
        <dbReference type="Proteomes" id="UP000054408"/>
    </source>
</evidence>
<feature type="compositionally biased region" description="Low complexity" evidence="1">
    <location>
        <begin position="187"/>
        <end position="197"/>
    </location>
</feature>
<feature type="compositionally biased region" description="Low complexity" evidence="1">
    <location>
        <begin position="91"/>
        <end position="110"/>
    </location>
</feature>
<feature type="region of interest" description="Disordered" evidence="1">
    <location>
        <begin position="169"/>
        <end position="222"/>
    </location>
</feature>
<keyword evidence="3" id="KW-1185">Reference proteome</keyword>
<feature type="compositionally biased region" description="Low complexity" evidence="1">
    <location>
        <begin position="32"/>
        <end position="54"/>
    </location>
</feature>
<proteinExistence type="predicted"/>
<dbReference type="GeneID" id="25565279"/>
<evidence type="ECO:0000256" key="1">
    <source>
        <dbReference type="SAM" id="MobiDB-lite"/>
    </source>
</evidence>
<feature type="region of interest" description="Disordered" evidence="1">
    <location>
        <begin position="91"/>
        <end position="113"/>
    </location>
</feature>
<evidence type="ECO:0000313" key="2">
    <source>
        <dbReference type="EMBL" id="KNC49734.1"/>
    </source>
</evidence>